<sequence length="35" mass="4139">RFSAARTMKLAQDLYEGQEMEMKDLSEDHEESAKY</sequence>
<organism evidence="1">
    <name type="scientific">marine sediment metagenome</name>
    <dbReference type="NCBI Taxonomy" id="412755"/>
    <lineage>
        <taxon>unclassified sequences</taxon>
        <taxon>metagenomes</taxon>
        <taxon>ecological metagenomes</taxon>
    </lineage>
</organism>
<proteinExistence type="predicted"/>
<comment type="caution">
    <text evidence="1">The sequence shown here is derived from an EMBL/GenBank/DDBJ whole genome shotgun (WGS) entry which is preliminary data.</text>
</comment>
<gene>
    <name evidence="1" type="ORF">S06H3_05168</name>
</gene>
<accession>X1K2C1</accession>
<evidence type="ECO:0000313" key="1">
    <source>
        <dbReference type="EMBL" id="GAI01142.1"/>
    </source>
</evidence>
<name>X1K2C1_9ZZZZ</name>
<protein>
    <submittedName>
        <fullName evidence="1">Uncharacterized protein</fullName>
    </submittedName>
</protein>
<reference evidence="1" key="1">
    <citation type="journal article" date="2014" name="Front. Microbiol.">
        <title>High frequency of phylogenetically diverse reductive dehalogenase-homologous genes in deep subseafloor sedimentary metagenomes.</title>
        <authorList>
            <person name="Kawai M."/>
            <person name="Futagami T."/>
            <person name="Toyoda A."/>
            <person name="Takaki Y."/>
            <person name="Nishi S."/>
            <person name="Hori S."/>
            <person name="Arai W."/>
            <person name="Tsubouchi T."/>
            <person name="Morono Y."/>
            <person name="Uchiyama I."/>
            <person name="Ito T."/>
            <person name="Fujiyama A."/>
            <person name="Inagaki F."/>
            <person name="Takami H."/>
        </authorList>
    </citation>
    <scope>NUCLEOTIDE SEQUENCE</scope>
    <source>
        <strain evidence="1">Expedition CK06-06</strain>
    </source>
</reference>
<dbReference type="EMBL" id="BARV01001889">
    <property type="protein sequence ID" value="GAI01142.1"/>
    <property type="molecule type" value="Genomic_DNA"/>
</dbReference>
<dbReference type="AlphaFoldDB" id="X1K2C1"/>
<feature type="non-terminal residue" evidence="1">
    <location>
        <position position="1"/>
    </location>
</feature>